<dbReference type="AlphaFoldDB" id="A0A0K0D6P8"/>
<evidence type="ECO:0000313" key="2">
    <source>
        <dbReference type="Proteomes" id="UP000035642"/>
    </source>
</evidence>
<dbReference type="Proteomes" id="UP000035642">
    <property type="component" value="Unassembled WGS sequence"/>
</dbReference>
<protein>
    <submittedName>
        <fullName evidence="3">Cadherin_C domain-containing protein</fullName>
    </submittedName>
</protein>
<name>A0A0K0D6P8_ANGCA</name>
<accession>A0A0K0D6P8</accession>
<dbReference type="WBParaSite" id="ACAC_0000574301-mRNA-1">
    <property type="protein sequence ID" value="ACAC_0000574301-mRNA-1"/>
    <property type="gene ID" value="ACAC_0000574301"/>
</dbReference>
<sequence length="96" mass="10588">MTWEKKAWGGAVSEVSYRSSRGLTLGDMTSVPSLLALLAITYAAPGPPIQDNGLQFYNIQGREELPIDDDVPLEDEEGEQSEVCQLHHKAQTFPEL</sequence>
<proteinExistence type="predicted"/>
<reference evidence="2" key="1">
    <citation type="submission" date="2012-09" db="EMBL/GenBank/DDBJ databases">
        <authorList>
            <person name="Martin A.A."/>
        </authorList>
    </citation>
    <scope>NUCLEOTIDE SEQUENCE</scope>
</reference>
<feature type="region of interest" description="Disordered" evidence="1">
    <location>
        <begin position="74"/>
        <end position="96"/>
    </location>
</feature>
<organism evidence="2 3">
    <name type="scientific">Angiostrongylus cantonensis</name>
    <name type="common">Rat lungworm</name>
    <dbReference type="NCBI Taxonomy" id="6313"/>
    <lineage>
        <taxon>Eukaryota</taxon>
        <taxon>Metazoa</taxon>
        <taxon>Ecdysozoa</taxon>
        <taxon>Nematoda</taxon>
        <taxon>Chromadorea</taxon>
        <taxon>Rhabditida</taxon>
        <taxon>Rhabditina</taxon>
        <taxon>Rhabditomorpha</taxon>
        <taxon>Strongyloidea</taxon>
        <taxon>Metastrongylidae</taxon>
        <taxon>Angiostrongylus</taxon>
    </lineage>
</organism>
<reference evidence="3" key="2">
    <citation type="submission" date="2017-02" db="UniProtKB">
        <authorList>
            <consortium name="WormBaseParasite"/>
        </authorList>
    </citation>
    <scope>IDENTIFICATION</scope>
</reference>
<evidence type="ECO:0000256" key="1">
    <source>
        <dbReference type="SAM" id="MobiDB-lite"/>
    </source>
</evidence>
<evidence type="ECO:0000313" key="3">
    <source>
        <dbReference type="WBParaSite" id="ACAC_0000574301-mRNA-1"/>
    </source>
</evidence>
<keyword evidence="2" id="KW-1185">Reference proteome</keyword>